<dbReference type="EMBL" id="JAUZMY010000015">
    <property type="protein sequence ID" value="MEE2038846.1"/>
    <property type="molecule type" value="Genomic_DNA"/>
</dbReference>
<organism evidence="2 3">
    <name type="scientific">Nocardiopsis codii</name>
    <dbReference type="NCBI Taxonomy" id="3065942"/>
    <lineage>
        <taxon>Bacteria</taxon>
        <taxon>Bacillati</taxon>
        <taxon>Actinomycetota</taxon>
        <taxon>Actinomycetes</taxon>
        <taxon>Streptosporangiales</taxon>
        <taxon>Nocardiopsidaceae</taxon>
        <taxon>Nocardiopsis</taxon>
    </lineage>
</organism>
<accession>A0ABU7K9C4</accession>
<feature type="region of interest" description="Disordered" evidence="1">
    <location>
        <begin position="300"/>
        <end position="323"/>
    </location>
</feature>
<proteinExistence type="predicted"/>
<feature type="compositionally biased region" description="Basic and acidic residues" evidence="1">
    <location>
        <begin position="1"/>
        <end position="22"/>
    </location>
</feature>
<evidence type="ECO:0000313" key="2">
    <source>
        <dbReference type="EMBL" id="MEE2038846.1"/>
    </source>
</evidence>
<evidence type="ECO:0000313" key="3">
    <source>
        <dbReference type="Proteomes" id="UP001356095"/>
    </source>
</evidence>
<keyword evidence="3" id="KW-1185">Reference proteome</keyword>
<gene>
    <name evidence="2" type="ORF">Q8791_16605</name>
</gene>
<name>A0ABU7K9C4_9ACTN</name>
<comment type="caution">
    <text evidence="2">The sequence shown here is derived from an EMBL/GenBank/DDBJ whole genome shotgun (WGS) entry which is preliminary data.</text>
</comment>
<dbReference type="RefSeq" id="WP_330092624.1">
    <property type="nucleotide sequence ID" value="NZ_JAUZMY010000015.1"/>
</dbReference>
<protein>
    <submittedName>
        <fullName evidence="2">Uncharacterized protein</fullName>
    </submittedName>
</protein>
<sequence length="408" mass="44044">MTQHTADSDVREPDPAPHEPVPHEIAQPRFLRPNKDLAAAMACGRCEEQGITTPPGGAPRKLSNAELRAFKKERRRAREEARDRPQVKVPVDRKRALPIGPHHAALLRDLWARLSAERTGTTPDGRLLALTFTVRGAVTGRANFTGQDLRMLRLEDPHAALVELTSTGWLASTPEAVAEADAADPALCDLPGLRGELWTVGNGVRSRASGWLSQALAHKKLRKKPNRLRLVAAYLAVHADHGGAVSLPAADAVAACALSGAEELSELLTWLTEVSWIEDLSTDGGTVGARLTEVTLPLAVRPEPPRTPPKQASATTPLDVPVPDRARDLLSGREASVARWVGSYRDEHGHGPSWSAIEKEFGWPARQAPDHDVTHEVFRLLREGGWLTGFGVPFGLRAGDGRVADGGS</sequence>
<dbReference type="Proteomes" id="UP001356095">
    <property type="component" value="Unassembled WGS sequence"/>
</dbReference>
<reference evidence="2 3" key="1">
    <citation type="submission" date="2023-08" db="EMBL/GenBank/DDBJ databases">
        <authorList>
            <person name="Girao M."/>
            <person name="Carvalho M.F."/>
        </authorList>
    </citation>
    <scope>NUCLEOTIDE SEQUENCE [LARGE SCALE GENOMIC DNA]</scope>
    <source>
        <strain evidence="2 3">CT-R113</strain>
    </source>
</reference>
<feature type="region of interest" description="Disordered" evidence="1">
    <location>
        <begin position="1"/>
        <end position="30"/>
    </location>
</feature>
<evidence type="ECO:0000256" key="1">
    <source>
        <dbReference type="SAM" id="MobiDB-lite"/>
    </source>
</evidence>